<protein>
    <submittedName>
        <fullName evidence="1">Uncharacterized protein</fullName>
    </submittedName>
</protein>
<accession>A0ACB8EBK3</accession>
<dbReference type="EMBL" id="CM037627">
    <property type="protein sequence ID" value="KAH7989922.1"/>
    <property type="molecule type" value="Genomic_DNA"/>
</dbReference>
<evidence type="ECO:0000313" key="1">
    <source>
        <dbReference type="EMBL" id="KAH7989922.1"/>
    </source>
</evidence>
<organism evidence="1 2">
    <name type="scientific">Sphaerodactylus townsendi</name>
    <dbReference type="NCBI Taxonomy" id="933632"/>
    <lineage>
        <taxon>Eukaryota</taxon>
        <taxon>Metazoa</taxon>
        <taxon>Chordata</taxon>
        <taxon>Craniata</taxon>
        <taxon>Vertebrata</taxon>
        <taxon>Euteleostomi</taxon>
        <taxon>Lepidosauria</taxon>
        <taxon>Squamata</taxon>
        <taxon>Bifurcata</taxon>
        <taxon>Gekkota</taxon>
        <taxon>Sphaerodactylidae</taxon>
        <taxon>Sphaerodactylus</taxon>
    </lineage>
</organism>
<keyword evidence="2" id="KW-1185">Reference proteome</keyword>
<dbReference type="Proteomes" id="UP000827872">
    <property type="component" value="Linkage Group LG14"/>
</dbReference>
<sequence>MADINEKTKRLLEDTKKKLRDEEIEQYQLRREISQVLEENQDMASKMQHYLNCYLQVQETLEKWRTAAAERMAVAVSRCKQTNCVQMGRVYWCEPASLACAERAPPRVQPNLKSDA</sequence>
<comment type="caution">
    <text evidence="1">The sequence shown here is derived from an EMBL/GenBank/DDBJ whole genome shotgun (WGS) entry which is preliminary data.</text>
</comment>
<proteinExistence type="predicted"/>
<evidence type="ECO:0000313" key="2">
    <source>
        <dbReference type="Proteomes" id="UP000827872"/>
    </source>
</evidence>
<reference evidence="1" key="1">
    <citation type="submission" date="2021-08" db="EMBL/GenBank/DDBJ databases">
        <title>The first chromosome-level gecko genome reveals the dynamic sex chromosomes of Neotropical dwarf geckos (Sphaerodactylidae: Sphaerodactylus).</title>
        <authorList>
            <person name="Pinto B.J."/>
            <person name="Keating S.E."/>
            <person name="Gamble T."/>
        </authorList>
    </citation>
    <scope>NUCLEOTIDE SEQUENCE</scope>
    <source>
        <strain evidence="1">TG3544</strain>
    </source>
</reference>
<gene>
    <name evidence="1" type="ORF">K3G42_016221</name>
</gene>
<name>A0ACB8EBK3_9SAUR</name>